<comment type="similarity">
    <text evidence="3">Belongs to the HARBI1 family.</text>
</comment>
<evidence type="ECO:0000313" key="10">
    <source>
        <dbReference type="Proteomes" id="UP001476247"/>
    </source>
</evidence>
<dbReference type="Proteomes" id="UP001476247">
    <property type="component" value="Unassembled WGS sequence"/>
</dbReference>
<evidence type="ECO:0000256" key="5">
    <source>
        <dbReference type="ARBA" id="ARBA00022723"/>
    </source>
</evidence>
<gene>
    <name evidence="9" type="ORF">HPULCUR_007871</name>
</gene>
<keyword evidence="7" id="KW-0539">Nucleus</keyword>
<comment type="cofactor">
    <cofactor evidence="1">
        <name>a divalent metal cation</name>
        <dbReference type="ChEBI" id="CHEBI:60240"/>
    </cofactor>
</comment>
<evidence type="ECO:0000256" key="4">
    <source>
        <dbReference type="ARBA" id="ARBA00022722"/>
    </source>
</evidence>
<dbReference type="EMBL" id="BAABUJ010000023">
    <property type="protein sequence ID" value="GAA5802406.1"/>
    <property type="molecule type" value="Genomic_DNA"/>
</dbReference>
<keyword evidence="5" id="KW-0479">Metal-binding</keyword>
<evidence type="ECO:0000256" key="7">
    <source>
        <dbReference type="ARBA" id="ARBA00023242"/>
    </source>
</evidence>
<comment type="caution">
    <text evidence="9">The sequence shown here is derived from an EMBL/GenBank/DDBJ whole genome shotgun (WGS) entry which is preliminary data.</text>
</comment>
<dbReference type="InterPro" id="IPR045249">
    <property type="entry name" value="HARBI1-like"/>
</dbReference>
<dbReference type="PANTHER" id="PTHR22930">
    <property type="match status" value="1"/>
</dbReference>
<dbReference type="PANTHER" id="PTHR22930:SF85">
    <property type="entry name" value="GH03217P-RELATED"/>
    <property type="match status" value="1"/>
</dbReference>
<proteinExistence type="inferred from homology"/>
<evidence type="ECO:0000256" key="6">
    <source>
        <dbReference type="ARBA" id="ARBA00022801"/>
    </source>
</evidence>
<keyword evidence="6" id="KW-0378">Hydrolase</keyword>
<evidence type="ECO:0000259" key="8">
    <source>
        <dbReference type="Pfam" id="PF13359"/>
    </source>
</evidence>
<feature type="domain" description="DDE Tnp4" evidence="8">
    <location>
        <begin position="103"/>
        <end position="182"/>
    </location>
</feature>
<accession>A0ABP9Y622</accession>
<dbReference type="Pfam" id="PF13359">
    <property type="entry name" value="DDE_Tnp_4"/>
    <property type="match status" value="1"/>
</dbReference>
<comment type="subcellular location">
    <subcellularLocation>
        <location evidence="2">Nucleus</location>
    </subcellularLocation>
</comment>
<evidence type="ECO:0000256" key="3">
    <source>
        <dbReference type="ARBA" id="ARBA00006958"/>
    </source>
</evidence>
<name>A0ABP9Y622_9FUNG</name>
<protein>
    <recommendedName>
        <fullName evidence="8">DDE Tnp4 domain-containing protein</fullName>
    </recommendedName>
</protein>
<keyword evidence="4" id="KW-0540">Nuclease</keyword>
<evidence type="ECO:0000256" key="1">
    <source>
        <dbReference type="ARBA" id="ARBA00001968"/>
    </source>
</evidence>
<organism evidence="9 10">
    <name type="scientific">Helicostylum pulchrum</name>
    <dbReference type="NCBI Taxonomy" id="562976"/>
    <lineage>
        <taxon>Eukaryota</taxon>
        <taxon>Fungi</taxon>
        <taxon>Fungi incertae sedis</taxon>
        <taxon>Mucoromycota</taxon>
        <taxon>Mucoromycotina</taxon>
        <taxon>Mucoromycetes</taxon>
        <taxon>Mucorales</taxon>
        <taxon>Mucorineae</taxon>
        <taxon>Mucoraceae</taxon>
        <taxon>Helicostylum</taxon>
    </lineage>
</organism>
<keyword evidence="10" id="KW-1185">Reference proteome</keyword>
<sequence>MGFGVSHGSYMNFFRRTLIAIEGVYGNLISWPVDQERVQAIKTGFEWPPSPTHTSTHRLPNVIGALDGKNVVIESPRVHAEHWRDRKGNFAMKLTAVCDDKYSAYPLSNNIIVPYPTTETNGNSPEAIAKRRFNKVHSSARMSIERAFGLLSSRWRFISKHVYVIDIKDICLVITAACILHNFCINIDDPGFPFEQRDLELNEEDENEDRTWDPVRTRRDELNRWFSSQ</sequence>
<evidence type="ECO:0000313" key="9">
    <source>
        <dbReference type="EMBL" id="GAA5802406.1"/>
    </source>
</evidence>
<reference evidence="9 10" key="1">
    <citation type="submission" date="2024-04" db="EMBL/GenBank/DDBJ databases">
        <title>genome sequences of Mucor flavus KT1a and Helicostylum pulchrum KT1b strains isolation_sourced from the surface of a dry-aged beef.</title>
        <authorList>
            <person name="Toyotome T."/>
            <person name="Hosono M."/>
            <person name="Torimaru M."/>
            <person name="Fukuda K."/>
            <person name="Mikami N."/>
        </authorList>
    </citation>
    <scope>NUCLEOTIDE SEQUENCE [LARGE SCALE GENOMIC DNA]</scope>
    <source>
        <strain evidence="9 10">KT1b</strain>
    </source>
</reference>
<dbReference type="InterPro" id="IPR027806">
    <property type="entry name" value="HARBI1_dom"/>
</dbReference>
<evidence type="ECO:0000256" key="2">
    <source>
        <dbReference type="ARBA" id="ARBA00004123"/>
    </source>
</evidence>